<dbReference type="PANTHER" id="PTHR10903">
    <property type="entry name" value="GTPASE, IMAP FAMILY MEMBER-RELATED"/>
    <property type="match status" value="1"/>
</dbReference>
<dbReference type="SUPFAM" id="SSF52540">
    <property type="entry name" value="P-loop containing nucleoside triphosphate hydrolases"/>
    <property type="match status" value="2"/>
</dbReference>
<dbReference type="OrthoDB" id="9982588at2759"/>
<feature type="domain" description="AIG1-type G" evidence="5">
    <location>
        <begin position="20"/>
        <end position="217"/>
    </location>
</feature>
<evidence type="ECO:0000313" key="6">
    <source>
        <dbReference type="EMBL" id="KAG9347007.1"/>
    </source>
</evidence>
<evidence type="ECO:0000259" key="5">
    <source>
        <dbReference type="PROSITE" id="PS51720"/>
    </source>
</evidence>
<dbReference type="PROSITE" id="PS51720">
    <property type="entry name" value="G_AIG1"/>
    <property type="match status" value="2"/>
</dbReference>
<keyword evidence="3" id="KW-0342">GTP-binding</keyword>
<dbReference type="Gene3D" id="3.40.50.300">
    <property type="entry name" value="P-loop containing nucleotide triphosphate hydrolases"/>
    <property type="match status" value="2"/>
</dbReference>
<dbReference type="Pfam" id="PF04548">
    <property type="entry name" value="AIG1"/>
    <property type="match status" value="2"/>
</dbReference>
<evidence type="ECO:0000256" key="3">
    <source>
        <dbReference type="ARBA" id="ARBA00023134"/>
    </source>
</evidence>
<dbReference type="FunFam" id="3.40.50.300:FF:001809">
    <property type="entry name" value="Si:ch1073-365p7.2"/>
    <property type="match status" value="2"/>
</dbReference>
<dbReference type="EMBL" id="JAFBMS010000014">
    <property type="protein sequence ID" value="KAG9347007.1"/>
    <property type="molecule type" value="Genomic_DNA"/>
</dbReference>
<keyword evidence="7" id="KW-1185">Reference proteome</keyword>
<comment type="caution">
    <text evidence="6">The sequence shown here is derived from an EMBL/GenBank/DDBJ whole genome shotgun (WGS) entry which is preliminary data.</text>
</comment>
<protein>
    <recommendedName>
        <fullName evidence="5">AIG1-type G domain-containing protein</fullName>
    </recommendedName>
</protein>
<dbReference type="Proteomes" id="UP000824540">
    <property type="component" value="Unassembled WGS sequence"/>
</dbReference>
<gene>
    <name evidence="6" type="ORF">JZ751_005934</name>
</gene>
<accession>A0A8T2PE31</accession>
<dbReference type="GO" id="GO:0005525">
    <property type="term" value="F:GTP binding"/>
    <property type="evidence" value="ECO:0007669"/>
    <property type="project" value="UniProtKB-KW"/>
</dbReference>
<evidence type="ECO:0000313" key="7">
    <source>
        <dbReference type="Proteomes" id="UP000824540"/>
    </source>
</evidence>
<reference evidence="6" key="1">
    <citation type="thesis" date="2021" institute="BYU ScholarsArchive" country="Provo, UT, USA">
        <title>Applications of and Algorithms for Genome Assembly and Genomic Analyses with an Emphasis on Marine Teleosts.</title>
        <authorList>
            <person name="Pickett B.D."/>
        </authorList>
    </citation>
    <scope>NUCLEOTIDE SEQUENCE</scope>
    <source>
        <strain evidence="6">HI-2016</strain>
    </source>
</reference>
<dbReference type="InterPro" id="IPR006703">
    <property type="entry name" value="G_AIG1"/>
</dbReference>
<feature type="domain" description="AIG1-type G" evidence="5">
    <location>
        <begin position="253"/>
        <end position="452"/>
    </location>
</feature>
<proteinExistence type="inferred from homology"/>
<dbReference type="InterPro" id="IPR027417">
    <property type="entry name" value="P-loop_NTPase"/>
</dbReference>
<feature type="region of interest" description="Disordered" evidence="4">
    <location>
        <begin position="544"/>
        <end position="569"/>
    </location>
</feature>
<dbReference type="InterPro" id="IPR045058">
    <property type="entry name" value="GIMA/IAN/Toc"/>
</dbReference>
<evidence type="ECO:0000256" key="1">
    <source>
        <dbReference type="ARBA" id="ARBA00008535"/>
    </source>
</evidence>
<feature type="compositionally biased region" description="Low complexity" evidence="4">
    <location>
        <begin position="544"/>
        <end position="556"/>
    </location>
</feature>
<sequence>MKRKMMAAESPCRSGETCNLSELRLVLLGRIWSGKSLGGNIILGGEHFDPEGKTMESVKSQNKVGGKQVIVVDTPGWWKNSSAQNTPELVKQEIVHSISLCYPGPHAFLLVVDVDSPFTEKHRGAVDGHLELLGERVWRHTIVLYNCGGWTRDATSEQLADSGGSALEWLVDKCGGRSQSLKSADTAQVMELLEKIEKMVAGNGGCHYTAETILQGVEEKRLAEAERANQRLVKVQKEREALRALLSGEARHLSDLRIVMLGWTMVGKTSTGNTILGTLNAGEKRTIQCGWRQGKVDGRRVTVVDTPGWWMHHSIQDTPLSVKKEIVRSVSLCPPGPHVFLLVIDASISFTETHRRTIQEHTELFSKDVWRHTIVLFAWGEWLGHMAIERYIESEGQALQWLMQKCGNRYHVLSNEEQHNSAQVTELLEKVEEMVAVNSVFHLGPESMDEAVEASAVGLYHGEMELQHQAAGMQLIAMFEELSKRREQEMLENIRKILVHVDGASIGGPPNLTEDTPSEVSSCKFKWADEKVSVWLKLNHSTSAASGYESGSASGSVFGESDNLHVTGE</sequence>
<comment type="similarity">
    <text evidence="1">Belongs to the TRAFAC class TrmE-Era-EngA-EngB-Septin-like GTPase superfamily. AIG1/Toc34/Toc159-like paraseptin GTPase family. IAN subfamily.</text>
</comment>
<dbReference type="PANTHER" id="PTHR10903:SF107">
    <property type="entry name" value="GTPASE IMAP FAMILY MEMBER 4-LIKE-RELATED"/>
    <property type="match status" value="1"/>
</dbReference>
<evidence type="ECO:0000256" key="2">
    <source>
        <dbReference type="ARBA" id="ARBA00022741"/>
    </source>
</evidence>
<dbReference type="AlphaFoldDB" id="A0A8T2PE31"/>
<organism evidence="6 7">
    <name type="scientific">Albula glossodonta</name>
    <name type="common">roundjaw bonefish</name>
    <dbReference type="NCBI Taxonomy" id="121402"/>
    <lineage>
        <taxon>Eukaryota</taxon>
        <taxon>Metazoa</taxon>
        <taxon>Chordata</taxon>
        <taxon>Craniata</taxon>
        <taxon>Vertebrata</taxon>
        <taxon>Euteleostomi</taxon>
        <taxon>Actinopterygii</taxon>
        <taxon>Neopterygii</taxon>
        <taxon>Teleostei</taxon>
        <taxon>Albuliformes</taxon>
        <taxon>Albulidae</taxon>
        <taxon>Albula</taxon>
    </lineage>
</organism>
<name>A0A8T2PE31_9TELE</name>
<evidence type="ECO:0000256" key="4">
    <source>
        <dbReference type="SAM" id="MobiDB-lite"/>
    </source>
</evidence>
<keyword evidence="2" id="KW-0547">Nucleotide-binding</keyword>